<gene>
    <name evidence="1" type="ORF">F9B16_24390</name>
</gene>
<dbReference type="OrthoDB" id="3212632at2"/>
<evidence type="ECO:0000313" key="1">
    <source>
        <dbReference type="EMBL" id="KAB2376978.1"/>
    </source>
</evidence>
<reference evidence="1 2" key="1">
    <citation type="submission" date="2019-09" db="EMBL/GenBank/DDBJ databases">
        <title>Actinomadura physcomitrii sp. nov., a novel actinomycete isolated from moss [Physcomitrium sphaericum (Ludw) Fuernr].</title>
        <authorList>
            <person name="Liu C."/>
            <person name="Zhuang X."/>
        </authorList>
    </citation>
    <scope>NUCLEOTIDE SEQUENCE [LARGE SCALE GENOMIC DNA]</scope>
    <source>
        <strain evidence="1 2">CYP1-1B</strain>
    </source>
</reference>
<protein>
    <submittedName>
        <fullName evidence="1">Uncharacterized protein</fullName>
    </submittedName>
</protein>
<dbReference type="RefSeq" id="WP_151542449.1">
    <property type="nucleotide sequence ID" value="NZ_WBMR01000076.1"/>
</dbReference>
<organism evidence="1 2">
    <name type="scientific">Actinomadura montaniterrae</name>
    <dbReference type="NCBI Taxonomy" id="1803903"/>
    <lineage>
        <taxon>Bacteria</taxon>
        <taxon>Bacillati</taxon>
        <taxon>Actinomycetota</taxon>
        <taxon>Actinomycetes</taxon>
        <taxon>Streptosporangiales</taxon>
        <taxon>Thermomonosporaceae</taxon>
        <taxon>Actinomadura</taxon>
    </lineage>
</organism>
<name>A0A6L3VP93_9ACTN</name>
<dbReference type="AlphaFoldDB" id="A0A6L3VP93"/>
<keyword evidence="2" id="KW-1185">Reference proteome</keyword>
<accession>A0A6L3VP93</accession>
<comment type="caution">
    <text evidence="1">The sequence shown here is derived from an EMBL/GenBank/DDBJ whole genome shotgun (WGS) entry which is preliminary data.</text>
</comment>
<proteinExistence type="predicted"/>
<dbReference type="EMBL" id="WBMR01000076">
    <property type="protein sequence ID" value="KAB2376978.1"/>
    <property type="molecule type" value="Genomic_DNA"/>
</dbReference>
<sequence>MDEQHTNTLPAPREVGDRAAEILATLEADREYERLASSTQLYADCWATFTGYPLVARWDLDRDSAPLFDEAMRVLALKAAVYELTNGNESIAELMVSAPVDEMVHAVIAQATLCTRIHDRTGVDLVHMTDRERFGWDHGDYTEQCYRAAGWGDPPARYWIGKDETRRRLALLEARYSSIGIHKGGRHHGFDFGDTDADAGDRTPAELHAG</sequence>
<dbReference type="Proteomes" id="UP000483004">
    <property type="component" value="Unassembled WGS sequence"/>
</dbReference>
<evidence type="ECO:0000313" key="2">
    <source>
        <dbReference type="Proteomes" id="UP000483004"/>
    </source>
</evidence>